<dbReference type="SUPFAM" id="SSF56784">
    <property type="entry name" value="HAD-like"/>
    <property type="match status" value="1"/>
</dbReference>
<feature type="non-terminal residue" evidence="1">
    <location>
        <position position="1"/>
    </location>
</feature>
<dbReference type="Gene3D" id="3.40.50.1000">
    <property type="entry name" value="HAD superfamily/HAD-like"/>
    <property type="match status" value="1"/>
</dbReference>
<dbReference type="SFLD" id="SFLDS00003">
    <property type="entry name" value="Haloacid_Dehalogenase"/>
    <property type="match status" value="1"/>
</dbReference>
<dbReference type="PANTHER" id="PTHR43611">
    <property type="entry name" value="ALPHA-D-GLUCOSE 1-PHOSPHATE PHOSPHATASE"/>
    <property type="match status" value="1"/>
</dbReference>
<dbReference type="Proteomes" id="UP000178068">
    <property type="component" value="Unassembled WGS sequence"/>
</dbReference>
<dbReference type="InterPro" id="IPR023214">
    <property type="entry name" value="HAD_sf"/>
</dbReference>
<dbReference type="InterPro" id="IPR036412">
    <property type="entry name" value="HAD-like_sf"/>
</dbReference>
<protein>
    <recommendedName>
        <fullName evidence="3">HAD family phosphatase</fullName>
    </recommendedName>
</protein>
<organism evidence="1 2">
    <name type="scientific">Candidatus Woykebacteria bacterium RIFCSPHIGHO2_12_FULL_45_10</name>
    <dbReference type="NCBI Taxonomy" id="1802603"/>
    <lineage>
        <taxon>Bacteria</taxon>
        <taxon>Candidatus Woykeibacteriota</taxon>
    </lineage>
</organism>
<dbReference type="InterPro" id="IPR006439">
    <property type="entry name" value="HAD-SF_hydro_IA"/>
</dbReference>
<dbReference type="CDD" id="cd02603">
    <property type="entry name" value="HAD_sEH-N_like"/>
    <property type="match status" value="1"/>
</dbReference>
<dbReference type="SFLD" id="SFLDG01129">
    <property type="entry name" value="C1.5:_HAD__Beta-PGM__Phosphata"/>
    <property type="match status" value="1"/>
</dbReference>
<gene>
    <name evidence="1" type="ORF">A3F35_02730</name>
</gene>
<accession>A0A1G1WMX7</accession>
<dbReference type="STRING" id="1802603.A3F35_02730"/>
<evidence type="ECO:0000313" key="1">
    <source>
        <dbReference type="EMBL" id="OGY29034.1"/>
    </source>
</evidence>
<dbReference type="Pfam" id="PF00702">
    <property type="entry name" value="Hydrolase"/>
    <property type="match status" value="1"/>
</dbReference>
<dbReference type="NCBIfam" id="TIGR01509">
    <property type="entry name" value="HAD-SF-IA-v3"/>
    <property type="match status" value="1"/>
</dbReference>
<dbReference type="AlphaFoldDB" id="A0A1G1WMX7"/>
<evidence type="ECO:0000313" key="2">
    <source>
        <dbReference type="Proteomes" id="UP000178068"/>
    </source>
</evidence>
<comment type="caution">
    <text evidence="1">The sequence shown here is derived from an EMBL/GenBank/DDBJ whole genome shotgun (WGS) entry which is preliminary data.</text>
</comment>
<evidence type="ECO:0008006" key="3">
    <source>
        <dbReference type="Google" id="ProtNLM"/>
    </source>
</evidence>
<sequence length="205" mass="23656">VQEIMIKAIIFDIGGVLINKSPVLDEILKEFNLEKEEMYDYYLEMLRKHEIGEINEAKFWELLKGRFNITIPIPHPSPLIRRYKQEIRINLEVLKILQELRKSAYKVAALSNIIPAHVQHLSNLGLLNNFDVKVLSCEAGLLKPNEKIYRLTLKKLGVESSEAIFIDDDQSYVRGAEKVGIKSINFNNPKQLKRVVKEFLNGNLN</sequence>
<dbReference type="EMBL" id="MHCZ01000043">
    <property type="protein sequence ID" value="OGY29034.1"/>
    <property type="molecule type" value="Genomic_DNA"/>
</dbReference>
<reference evidence="1 2" key="1">
    <citation type="journal article" date="2016" name="Nat. Commun.">
        <title>Thousands of microbial genomes shed light on interconnected biogeochemical processes in an aquifer system.</title>
        <authorList>
            <person name="Anantharaman K."/>
            <person name="Brown C.T."/>
            <person name="Hug L.A."/>
            <person name="Sharon I."/>
            <person name="Castelle C.J."/>
            <person name="Probst A.J."/>
            <person name="Thomas B.C."/>
            <person name="Singh A."/>
            <person name="Wilkins M.J."/>
            <person name="Karaoz U."/>
            <person name="Brodie E.L."/>
            <person name="Williams K.H."/>
            <person name="Hubbard S.S."/>
            <person name="Banfield J.F."/>
        </authorList>
    </citation>
    <scope>NUCLEOTIDE SEQUENCE [LARGE SCALE GENOMIC DNA]</scope>
</reference>
<proteinExistence type="predicted"/>
<dbReference type="PANTHER" id="PTHR43611:SF3">
    <property type="entry name" value="FLAVIN MONONUCLEOTIDE HYDROLASE 1, CHLOROPLATIC"/>
    <property type="match status" value="1"/>
</dbReference>
<name>A0A1G1WMX7_9BACT</name>